<dbReference type="SMART" id="SM00345">
    <property type="entry name" value="HTH_GNTR"/>
    <property type="match status" value="1"/>
</dbReference>
<dbReference type="PRINTS" id="PR00035">
    <property type="entry name" value="HTHGNTR"/>
</dbReference>
<dbReference type="InterPro" id="IPR000524">
    <property type="entry name" value="Tscrpt_reg_HTH_GntR"/>
</dbReference>
<dbReference type="SUPFAM" id="SSF53822">
    <property type="entry name" value="Periplasmic binding protein-like I"/>
    <property type="match status" value="1"/>
</dbReference>
<evidence type="ECO:0000256" key="1">
    <source>
        <dbReference type="ARBA" id="ARBA00023015"/>
    </source>
</evidence>
<dbReference type="Gene3D" id="3.40.50.2300">
    <property type="match status" value="2"/>
</dbReference>
<dbReference type="EMBL" id="UFYW01000001">
    <property type="protein sequence ID" value="STD85097.1"/>
    <property type="molecule type" value="Genomic_DNA"/>
</dbReference>
<dbReference type="SUPFAM" id="SSF46785">
    <property type="entry name" value="Winged helix' DNA-binding domain"/>
    <property type="match status" value="1"/>
</dbReference>
<evidence type="ECO:0000256" key="2">
    <source>
        <dbReference type="ARBA" id="ARBA00023125"/>
    </source>
</evidence>
<dbReference type="Gene3D" id="1.10.10.10">
    <property type="entry name" value="Winged helix-like DNA-binding domain superfamily/Winged helix DNA-binding domain"/>
    <property type="match status" value="1"/>
</dbReference>
<accession>A0A376H2V6</accession>
<dbReference type="CDD" id="cd07377">
    <property type="entry name" value="WHTH_GntR"/>
    <property type="match status" value="1"/>
</dbReference>
<evidence type="ECO:0000313" key="6">
    <source>
        <dbReference type="Proteomes" id="UP000254807"/>
    </source>
</evidence>
<dbReference type="PROSITE" id="PS50949">
    <property type="entry name" value="HTH_GNTR"/>
    <property type="match status" value="1"/>
</dbReference>
<evidence type="ECO:0000259" key="4">
    <source>
        <dbReference type="PROSITE" id="PS50949"/>
    </source>
</evidence>
<dbReference type="CDD" id="cd06267">
    <property type="entry name" value="PBP1_LacI_sugar_binding-like"/>
    <property type="match status" value="1"/>
</dbReference>
<name>A0A376H2V6_ENTGA</name>
<feature type="domain" description="HTH gntR-type" evidence="4">
    <location>
        <begin position="3"/>
        <end position="71"/>
    </location>
</feature>
<dbReference type="PANTHER" id="PTHR30146:SF109">
    <property type="entry name" value="HTH-TYPE TRANSCRIPTIONAL REGULATOR GALS"/>
    <property type="match status" value="1"/>
</dbReference>
<keyword evidence="2" id="KW-0238">DNA-binding</keyword>
<reference evidence="5 6" key="1">
    <citation type="submission" date="2018-06" db="EMBL/GenBank/DDBJ databases">
        <authorList>
            <consortium name="Pathogen Informatics"/>
            <person name="Doyle S."/>
        </authorList>
    </citation>
    <scope>NUCLEOTIDE SEQUENCE [LARGE SCALE GENOMIC DNA]</scope>
    <source>
        <strain evidence="5 6">NCTC12360</strain>
    </source>
</reference>
<dbReference type="OrthoDB" id="9813468at2"/>
<dbReference type="Proteomes" id="UP000254807">
    <property type="component" value="Unassembled WGS sequence"/>
</dbReference>
<keyword evidence="1" id="KW-0805">Transcription regulation</keyword>
<dbReference type="InterPro" id="IPR046335">
    <property type="entry name" value="LacI/GalR-like_sensor"/>
</dbReference>
<dbReference type="InterPro" id="IPR036390">
    <property type="entry name" value="WH_DNA-bd_sf"/>
</dbReference>
<organism evidence="5 6">
    <name type="scientific">Enterococcus gallinarum</name>
    <dbReference type="NCBI Taxonomy" id="1353"/>
    <lineage>
        <taxon>Bacteria</taxon>
        <taxon>Bacillati</taxon>
        <taxon>Bacillota</taxon>
        <taxon>Bacilli</taxon>
        <taxon>Lactobacillales</taxon>
        <taxon>Enterococcaceae</taxon>
        <taxon>Enterococcus</taxon>
    </lineage>
</organism>
<keyword evidence="3" id="KW-0804">Transcription</keyword>
<sequence>MKEPLYKKIYHELYEQIQSGELAPESRVPTEKELSEKYQVSRITSKRALTELEQNQLIYRIQGSGSFVRRPIQPQSKGKVLFILPFANDLSLGNFTEGIYPVMQEQGFELMLTPVDYLEQTTAEALTEEFDGMIYYASNTNSNYDLLFELASQGFPVVTLDKALHEFSFPAVLADNFEGGQLATEHLLAQGHQRIGYIFGERHHPQSVRQRYLGYVDQLKKQQSSFRTKLDDPQALLSSAVSYIQENQLTGAVCENDLVAIELMRQLKQVGVQVPKEFAVIGFDDIQAAALVDPPLSTVKQNFAELGRLAGTKLVQLIQSNTADLSTLAKEDEFATANQKVAVTLVVRNSTIDQKQ</sequence>
<dbReference type="PANTHER" id="PTHR30146">
    <property type="entry name" value="LACI-RELATED TRANSCRIPTIONAL REPRESSOR"/>
    <property type="match status" value="1"/>
</dbReference>
<gene>
    <name evidence="5" type="primary">araR_3</name>
    <name evidence="5" type="ORF">NCTC12360_03649</name>
</gene>
<dbReference type="GO" id="GO:0000976">
    <property type="term" value="F:transcription cis-regulatory region binding"/>
    <property type="evidence" value="ECO:0007669"/>
    <property type="project" value="TreeGrafter"/>
</dbReference>
<evidence type="ECO:0000313" key="5">
    <source>
        <dbReference type="EMBL" id="STD85097.1"/>
    </source>
</evidence>
<dbReference type="Pfam" id="PF13377">
    <property type="entry name" value="Peripla_BP_3"/>
    <property type="match status" value="1"/>
</dbReference>
<dbReference type="AlphaFoldDB" id="A0A376H2V6"/>
<protein>
    <submittedName>
        <fullName evidence="5">Transcriptional repressor of the arabinose operon</fullName>
    </submittedName>
</protein>
<dbReference type="InterPro" id="IPR028082">
    <property type="entry name" value="Peripla_BP_I"/>
</dbReference>
<proteinExistence type="predicted"/>
<dbReference type="GO" id="GO:0003700">
    <property type="term" value="F:DNA-binding transcription factor activity"/>
    <property type="evidence" value="ECO:0007669"/>
    <property type="project" value="InterPro"/>
</dbReference>
<evidence type="ECO:0000256" key="3">
    <source>
        <dbReference type="ARBA" id="ARBA00023163"/>
    </source>
</evidence>
<dbReference type="RefSeq" id="WP_060813973.1">
    <property type="nucleotide sequence ID" value="NZ_JARPZP010000001.1"/>
</dbReference>
<dbReference type="Pfam" id="PF00392">
    <property type="entry name" value="GntR"/>
    <property type="match status" value="1"/>
</dbReference>
<dbReference type="InterPro" id="IPR036388">
    <property type="entry name" value="WH-like_DNA-bd_sf"/>
</dbReference>
<keyword evidence="6" id="KW-1185">Reference proteome</keyword>